<organism evidence="7 8">
    <name type="scientific">Trebonia kvetii</name>
    <dbReference type="NCBI Taxonomy" id="2480626"/>
    <lineage>
        <taxon>Bacteria</taxon>
        <taxon>Bacillati</taxon>
        <taxon>Actinomycetota</taxon>
        <taxon>Actinomycetes</taxon>
        <taxon>Streptosporangiales</taxon>
        <taxon>Treboniaceae</taxon>
        <taxon>Trebonia</taxon>
    </lineage>
</organism>
<dbReference type="InterPro" id="IPR020846">
    <property type="entry name" value="MFS_dom"/>
</dbReference>
<feature type="transmembrane region" description="Helical" evidence="5">
    <location>
        <begin position="187"/>
        <end position="209"/>
    </location>
</feature>
<name>A0A6P2C415_9ACTN</name>
<dbReference type="CDD" id="cd17321">
    <property type="entry name" value="MFS_MMR_MDR_like"/>
    <property type="match status" value="1"/>
</dbReference>
<keyword evidence="4 5" id="KW-0472">Membrane</keyword>
<feature type="domain" description="Major facilitator superfamily (MFS) profile" evidence="6">
    <location>
        <begin position="1"/>
        <end position="404"/>
    </location>
</feature>
<feature type="transmembrane region" description="Helical" evidence="5">
    <location>
        <begin position="150"/>
        <end position="166"/>
    </location>
</feature>
<dbReference type="PROSITE" id="PS50850">
    <property type="entry name" value="MFS"/>
    <property type="match status" value="1"/>
</dbReference>
<feature type="transmembrane region" description="Helical" evidence="5">
    <location>
        <begin position="122"/>
        <end position="144"/>
    </location>
</feature>
<dbReference type="Proteomes" id="UP000460272">
    <property type="component" value="Unassembled WGS sequence"/>
</dbReference>
<evidence type="ECO:0000313" key="8">
    <source>
        <dbReference type="Proteomes" id="UP000460272"/>
    </source>
</evidence>
<comment type="caution">
    <text evidence="7">The sequence shown here is derived from an EMBL/GenBank/DDBJ whole genome shotgun (WGS) entry which is preliminary data.</text>
</comment>
<proteinExistence type="predicted"/>
<sequence>MYLAGLGLFAIASLTCGLAPNVSLLIAARGVQGLGAAAMFATTMALVSSSYQGRDRGIAFGTWGAVSGAASAAGPLAGGLLTTHFGWRWIFLVNLPVSVFAIVLTLTVVTESKDPQPRRVDLPGMLTFTVAAAALTYALIRGAWASGETLVLIAVAVVAAAAFIAVERRSEKPMLDLSLLHDPPFASLLAVGGLLSASAWAAFAYQSLWLQSVLGLSPMKAGLVALPCSATAFLAAVLVGRVMHRTSARILIGVGMLVITVGVLGQAVLTTGSSWWVVLPGLAVVGVGAGLAMPPLSSSAMAAVPWQRAGMAGGALSTFRQLGFAFGIAILGEVFRGGLSRTAGSGLSAALSGGQAQAVLGRTPALTPVVHHAFASALDLTYLVAAGLGLLGGVLALVFVRPAAASPAPQAAARNAASEPAPASVEA</sequence>
<dbReference type="InterPro" id="IPR036259">
    <property type="entry name" value="MFS_trans_sf"/>
</dbReference>
<evidence type="ECO:0000256" key="5">
    <source>
        <dbReference type="SAM" id="Phobius"/>
    </source>
</evidence>
<dbReference type="InterPro" id="IPR011701">
    <property type="entry name" value="MFS"/>
</dbReference>
<dbReference type="PRINTS" id="PR01036">
    <property type="entry name" value="TCRTETB"/>
</dbReference>
<dbReference type="Pfam" id="PF07690">
    <property type="entry name" value="MFS_1"/>
    <property type="match status" value="1"/>
</dbReference>
<reference evidence="7 8" key="1">
    <citation type="submission" date="2018-11" db="EMBL/GenBank/DDBJ databases">
        <title>Trebonia kvetii gen.nov., sp.nov., a novel acidophilic actinobacterium, and proposal of the new actinobacterial family Treboniaceae fam. nov.</title>
        <authorList>
            <person name="Rapoport D."/>
            <person name="Sagova-Mareckova M."/>
            <person name="Sedlacek I."/>
            <person name="Provaznik J."/>
            <person name="Kralova S."/>
            <person name="Pavlinic D."/>
            <person name="Benes V."/>
            <person name="Kopecky J."/>
        </authorList>
    </citation>
    <scope>NUCLEOTIDE SEQUENCE [LARGE SCALE GENOMIC DNA]</scope>
    <source>
        <strain evidence="7 8">15Tr583</strain>
    </source>
</reference>
<dbReference type="OrthoDB" id="9781469at2"/>
<feature type="transmembrane region" description="Helical" evidence="5">
    <location>
        <begin position="250"/>
        <end position="269"/>
    </location>
</feature>
<protein>
    <submittedName>
        <fullName evidence="7">MFS transporter</fullName>
    </submittedName>
</protein>
<keyword evidence="2 5" id="KW-0812">Transmembrane</keyword>
<feature type="transmembrane region" description="Helical" evidence="5">
    <location>
        <begin position="58"/>
        <end position="77"/>
    </location>
</feature>
<accession>A0A6P2C415</accession>
<dbReference type="Gene3D" id="1.20.1720.10">
    <property type="entry name" value="Multidrug resistance protein D"/>
    <property type="match status" value="1"/>
</dbReference>
<dbReference type="SUPFAM" id="SSF103473">
    <property type="entry name" value="MFS general substrate transporter"/>
    <property type="match status" value="1"/>
</dbReference>
<keyword evidence="8" id="KW-1185">Reference proteome</keyword>
<dbReference type="AlphaFoldDB" id="A0A6P2C415"/>
<evidence type="ECO:0000313" key="7">
    <source>
        <dbReference type="EMBL" id="TVZ05687.1"/>
    </source>
</evidence>
<evidence type="ECO:0000259" key="6">
    <source>
        <dbReference type="PROSITE" id="PS50850"/>
    </source>
</evidence>
<dbReference type="EMBL" id="RPFW01000002">
    <property type="protein sequence ID" value="TVZ05687.1"/>
    <property type="molecule type" value="Genomic_DNA"/>
</dbReference>
<dbReference type="PANTHER" id="PTHR42718:SF49">
    <property type="entry name" value="EXPORT PROTEIN"/>
    <property type="match status" value="1"/>
</dbReference>
<dbReference type="Gene3D" id="1.20.1250.20">
    <property type="entry name" value="MFS general substrate transporter like domains"/>
    <property type="match status" value="1"/>
</dbReference>
<keyword evidence="3 5" id="KW-1133">Transmembrane helix</keyword>
<evidence type="ECO:0000256" key="3">
    <source>
        <dbReference type="ARBA" id="ARBA00022989"/>
    </source>
</evidence>
<feature type="transmembrane region" description="Helical" evidence="5">
    <location>
        <begin position="34"/>
        <end position="51"/>
    </location>
</feature>
<gene>
    <name evidence="7" type="ORF">EAS64_14420</name>
</gene>
<feature type="transmembrane region" description="Helical" evidence="5">
    <location>
        <begin position="275"/>
        <end position="297"/>
    </location>
</feature>
<evidence type="ECO:0000256" key="4">
    <source>
        <dbReference type="ARBA" id="ARBA00023136"/>
    </source>
</evidence>
<feature type="transmembrane region" description="Helical" evidence="5">
    <location>
        <begin position="380"/>
        <end position="400"/>
    </location>
</feature>
<feature type="transmembrane region" description="Helical" evidence="5">
    <location>
        <begin position="309"/>
        <end position="331"/>
    </location>
</feature>
<dbReference type="GO" id="GO:0022857">
    <property type="term" value="F:transmembrane transporter activity"/>
    <property type="evidence" value="ECO:0007669"/>
    <property type="project" value="InterPro"/>
</dbReference>
<dbReference type="GO" id="GO:0005886">
    <property type="term" value="C:plasma membrane"/>
    <property type="evidence" value="ECO:0007669"/>
    <property type="project" value="UniProtKB-SubCell"/>
</dbReference>
<feature type="transmembrane region" description="Helical" evidence="5">
    <location>
        <begin position="221"/>
        <end position="243"/>
    </location>
</feature>
<feature type="transmembrane region" description="Helical" evidence="5">
    <location>
        <begin position="89"/>
        <end position="110"/>
    </location>
</feature>
<comment type="subcellular location">
    <subcellularLocation>
        <location evidence="1">Cell membrane</location>
        <topology evidence="1">Multi-pass membrane protein</topology>
    </subcellularLocation>
</comment>
<evidence type="ECO:0000256" key="1">
    <source>
        <dbReference type="ARBA" id="ARBA00004651"/>
    </source>
</evidence>
<dbReference type="PANTHER" id="PTHR42718">
    <property type="entry name" value="MAJOR FACILITATOR SUPERFAMILY MULTIDRUG TRANSPORTER MFSC"/>
    <property type="match status" value="1"/>
</dbReference>
<evidence type="ECO:0000256" key="2">
    <source>
        <dbReference type="ARBA" id="ARBA00022692"/>
    </source>
</evidence>